<feature type="domain" description="Tim10-like" evidence="16">
    <location>
        <begin position="48"/>
        <end position="95"/>
    </location>
</feature>
<dbReference type="AlphaFoldDB" id="A0A093V2Z5"/>
<accession>A0A093V2Z5</accession>
<dbReference type="GO" id="GO:0005743">
    <property type="term" value="C:mitochondrial inner membrane"/>
    <property type="evidence" value="ECO:0007669"/>
    <property type="project" value="UniProtKB-SubCell"/>
</dbReference>
<evidence type="ECO:0000256" key="12">
    <source>
        <dbReference type="ARBA" id="ARBA00025151"/>
    </source>
</evidence>
<comment type="function">
    <text evidence="12">Mitochondrial intermembrane chaperone that participates in the import and insertion of some multi-pass transmembrane proteins into the mitochondrial inner membrane. Also required for the transfer of beta-barrel precursors from the TOM complex to the sorting and assembly machinery (SAM complex) of the outer membrane. Acts as a chaperone-like protein that protects the hydrophobic precursors from aggregation and guide them through the mitochondrial intermembrane space. The TIM8-TIM13 complex is non essential and only mediates the import of few proteins, while the predominant TIM9-TIM10 70 kDa complex is crucial and mediates the import of much more proteins.</text>
</comment>
<dbReference type="InterPro" id="IPR004217">
    <property type="entry name" value="Tim10-like"/>
</dbReference>
<reference evidence="17" key="2">
    <citation type="journal article" date="2014" name="PLoS Genet.">
        <title>Signature gene expression reveals novel clues to the molecular mechanisms of dimorphic transition in Penicillium marneffei.</title>
        <authorList>
            <person name="Yang E."/>
            <person name="Wang G."/>
            <person name="Cai J."/>
            <person name="Woo P.C."/>
            <person name="Lau S.K."/>
            <person name="Yuen K.-Y."/>
            <person name="Chow W.-N."/>
            <person name="Lin X."/>
        </authorList>
    </citation>
    <scope>NUCLEOTIDE SEQUENCE</scope>
    <source>
        <strain evidence="17">PM1</strain>
    </source>
</reference>
<organism evidence="17">
    <name type="scientific">Talaromyces marneffei PM1</name>
    <dbReference type="NCBI Taxonomy" id="1077442"/>
    <lineage>
        <taxon>Eukaryota</taxon>
        <taxon>Fungi</taxon>
        <taxon>Dikarya</taxon>
        <taxon>Ascomycota</taxon>
        <taxon>Pezizomycotina</taxon>
        <taxon>Eurotiomycetes</taxon>
        <taxon>Eurotiomycetidae</taxon>
        <taxon>Eurotiales</taxon>
        <taxon>Trichocomaceae</taxon>
        <taxon>Talaromyces</taxon>
        <taxon>Talaromyces sect. Talaromyces</taxon>
    </lineage>
</organism>
<evidence type="ECO:0000259" key="16">
    <source>
        <dbReference type="Pfam" id="PF02953"/>
    </source>
</evidence>
<keyword evidence="4" id="KW-0479">Metal-binding</keyword>
<evidence type="ECO:0000256" key="10">
    <source>
        <dbReference type="ARBA" id="ARBA00023157"/>
    </source>
</evidence>
<dbReference type="GO" id="GO:0045039">
    <property type="term" value="P:protein insertion into mitochondrial inner membrane"/>
    <property type="evidence" value="ECO:0007669"/>
    <property type="project" value="UniProtKB-ARBA"/>
</dbReference>
<evidence type="ECO:0000256" key="15">
    <source>
        <dbReference type="SAM" id="MobiDB-lite"/>
    </source>
</evidence>
<evidence type="ECO:0000256" key="2">
    <source>
        <dbReference type="ARBA" id="ARBA00006720"/>
    </source>
</evidence>
<proteinExistence type="inferred from homology"/>
<evidence type="ECO:0000256" key="6">
    <source>
        <dbReference type="ARBA" id="ARBA00022833"/>
    </source>
</evidence>
<comment type="domain">
    <text evidence="14">The twin CX3C motif contains 4 conserved Cys residues that form 2 disulfide bonds in the mitochondrial intermembrane space.</text>
</comment>
<keyword evidence="10 14" id="KW-1015">Disulfide bond</keyword>
<sequence length="120" mass="12712">MSLFGSSSSSTPSEQSSAELKNALMQSVQAEAAVANTRILINLTKGGQIQKINENCFDRCIPTPGSTLSAGESTCLSSCMDKYINLWNVTSRAYVSRVQKESKRMGAGADVLGALGTSEQ</sequence>
<dbReference type="FunFam" id="1.10.287.810:FF:000001">
    <property type="entry name" value="mitochondrial import inner membrane translocase subunit TIM13"/>
    <property type="match status" value="1"/>
</dbReference>
<feature type="region of interest" description="Disordered" evidence="15">
    <location>
        <begin position="1"/>
        <end position="20"/>
    </location>
</feature>
<evidence type="ECO:0000256" key="13">
    <source>
        <dbReference type="ARBA" id="ARBA00025862"/>
    </source>
</evidence>
<evidence type="ECO:0000256" key="3">
    <source>
        <dbReference type="ARBA" id="ARBA00022448"/>
    </source>
</evidence>
<evidence type="ECO:0000256" key="4">
    <source>
        <dbReference type="ARBA" id="ARBA00022723"/>
    </source>
</evidence>
<dbReference type="HOGENOM" id="CLU_141397_0_1_1"/>
<dbReference type="GO" id="GO:0042719">
    <property type="term" value="C:mitochondrial intermembrane space chaperone complex"/>
    <property type="evidence" value="ECO:0007669"/>
    <property type="project" value="UniProtKB-ARBA"/>
</dbReference>
<evidence type="ECO:0000256" key="1">
    <source>
        <dbReference type="ARBA" id="ARBA00004137"/>
    </source>
</evidence>
<name>A0A093V2Z5_TALMA</name>
<gene>
    <name evidence="17" type="ORF">GQ26_0171580</name>
</gene>
<evidence type="ECO:0000256" key="9">
    <source>
        <dbReference type="ARBA" id="ARBA00023128"/>
    </source>
</evidence>
<evidence type="ECO:0000256" key="8">
    <source>
        <dbReference type="ARBA" id="ARBA00023010"/>
    </source>
</evidence>
<keyword evidence="8 14" id="KW-0811">Translocation</keyword>
<comment type="subcellular location">
    <subcellularLocation>
        <location evidence="1 14">Mitochondrion inner membrane</location>
        <topology evidence="1 14">Peripheral membrane protein</topology>
        <orientation evidence="1 14">Intermembrane side</orientation>
    </subcellularLocation>
</comment>
<dbReference type="InterPro" id="IPR035427">
    <property type="entry name" value="Tim10-like_dom_sf"/>
</dbReference>
<feature type="compositionally biased region" description="Low complexity" evidence="15">
    <location>
        <begin position="1"/>
        <end position="17"/>
    </location>
</feature>
<comment type="similarity">
    <text evidence="2 14">Belongs to the small Tim family.</text>
</comment>
<evidence type="ECO:0000256" key="11">
    <source>
        <dbReference type="ARBA" id="ARBA00023186"/>
    </source>
</evidence>
<evidence type="ECO:0000256" key="5">
    <source>
        <dbReference type="ARBA" id="ARBA00022792"/>
    </source>
</evidence>
<keyword evidence="5 14" id="KW-0999">Mitochondrion inner membrane</keyword>
<dbReference type="GO" id="GO:0015031">
    <property type="term" value="P:protein transport"/>
    <property type="evidence" value="ECO:0007669"/>
    <property type="project" value="UniProtKB-KW"/>
</dbReference>
<comment type="caution">
    <text evidence="17">The sequence shown here is derived from an EMBL/GenBank/DDBJ whole genome shotgun (WGS) entry which is preliminary data.</text>
</comment>
<dbReference type="Gene3D" id="1.10.287.810">
    <property type="entry name" value="Mitochondrial import inner membrane translocase subunit tim13 like domains"/>
    <property type="match status" value="1"/>
</dbReference>
<keyword evidence="7 14" id="KW-0653">Protein transport</keyword>
<keyword evidence="5 14" id="KW-0472">Membrane</keyword>
<keyword evidence="6" id="KW-0862">Zinc</keyword>
<evidence type="ECO:0000313" key="17">
    <source>
        <dbReference type="EMBL" id="KFX46912.1"/>
    </source>
</evidence>
<keyword evidence="3 14" id="KW-0813">Transport</keyword>
<keyword evidence="9 14" id="KW-0496">Mitochondrion</keyword>
<evidence type="ECO:0000256" key="14">
    <source>
        <dbReference type="RuleBase" id="RU367043"/>
    </source>
</evidence>
<dbReference type="GO" id="GO:0046872">
    <property type="term" value="F:metal ion binding"/>
    <property type="evidence" value="ECO:0007669"/>
    <property type="project" value="UniProtKB-KW"/>
</dbReference>
<dbReference type="EMBL" id="JPOX01000017">
    <property type="protein sequence ID" value="KFX46912.1"/>
    <property type="molecule type" value="Genomic_DNA"/>
</dbReference>
<dbReference type="SUPFAM" id="SSF144122">
    <property type="entry name" value="Tim10-like"/>
    <property type="match status" value="1"/>
</dbReference>
<evidence type="ECO:0000256" key="7">
    <source>
        <dbReference type="ARBA" id="ARBA00022927"/>
    </source>
</evidence>
<dbReference type="Pfam" id="PF02953">
    <property type="entry name" value="zf-Tim10_DDP"/>
    <property type="match status" value="1"/>
</dbReference>
<reference key="1">
    <citation type="journal article" date="2014" name="PLoS Genet.">
        <title>Signature Gene Expression Reveals Novel Clues to the Molecular Mechanisms of Dimorphic Transition in Penicillium marneffei.</title>
        <authorList>
            <person name="Yang E."/>
            <person name="Wang G."/>
            <person name="Cai J."/>
            <person name="Woo P.C."/>
            <person name="Lau S.K."/>
            <person name="Yuen K.-Y."/>
            <person name="Chow W.-N."/>
            <person name="Lin X."/>
        </authorList>
    </citation>
    <scope>NUCLEOTIDE SEQUENCE [LARGE SCALE GENOMIC DNA]</scope>
    <source>
        <strain>PM1</strain>
    </source>
</reference>
<comment type="subunit">
    <text evidence="13">Heterohexamer; composed of 3 copies of TIM8 and 3 copies of TIM13, named soluble 70 kDa complex. Associates with the TIM22 complex, whose core is composed of TIM22 and TIM54. Interacts with the transmembrane regions of multi-pass transmembrane proteins in transit.</text>
</comment>
<keyword evidence="11 14" id="KW-0143">Chaperone</keyword>
<protein>
    <recommendedName>
        <fullName evidence="14">Mitochondrial import inner membrane translocase subunit</fullName>
    </recommendedName>
</protein>